<evidence type="ECO:0000313" key="4">
    <source>
        <dbReference type="Proteomes" id="UP001152523"/>
    </source>
</evidence>
<sequence>MLSTDNTLSYKNRAYSENGSESEIYVKRHHVSNKHVVSCRAGVNEKPSCLNLFGPYANTVRSVIHVQSQFPSPYTMMRSHLFCSHFLRSVLLAVLLATPSYSEDVNKYCLAKPTAPPKALQEFIDTNCGDYGCSQIHPGGPCYQPNTLTQHASFVLDLIYALSHVCNTTIGHLTTDDPSTPDCRYPGYSVQLSSGGSRRINVMWDYIIFSILVAS</sequence>
<feature type="domain" description="X8" evidence="2">
    <location>
        <begin position="107"/>
        <end position="185"/>
    </location>
</feature>
<accession>A0AAV0CJK5</accession>
<evidence type="ECO:0000313" key="3">
    <source>
        <dbReference type="EMBL" id="CAH9076322.1"/>
    </source>
</evidence>
<dbReference type="Pfam" id="PF07983">
    <property type="entry name" value="X8"/>
    <property type="match status" value="1"/>
</dbReference>
<organism evidence="3 4">
    <name type="scientific">Cuscuta epithymum</name>
    <dbReference type="NCBI Taxonomy" id="186058"/>
    <lineage>
        <taxon>Eukaryota</taxon>
        <taxon>Viridiplantae</taxon>
        <taxon>Streptophyta</taxon>
        <taxon>Embryophyta</taxon>
        <taxon>Tracheophyta</taxon>
        <taxon>Spermatophyta</taxon>
        <taxon>Magnoliopsida</taxon>
        <taxon>eudicotyledons</taxon>
        <taxon>Gunneridae</taxon>
        <taxon>Pentapetalae</taxon>
        <taxon>asterids</taxon>
        <taxon>lamiids</taxon>
        <taxon>Solanales</taxon>
        <taxon>Convolvulaceae</taxon>
        <taxon>Cuscuteae</taxon>
        <taxon>Cuscuta</taxon>
        <taxon>Cuscuta subgen. Cuscuta</taxon>
    </lineage>
</organism>
<gene>
    <name evidence="3" type="ORF">CEPIT_LOCUS5843</name>
</gene>
<comment type="caution">
    <text evidence="3">The sequence shown here is derived from an EMBL/GenBank/DDBJ whole genome shotgun (WGS) entry which is preliminary data.</text>
</comment>
<name>A0AAV0CJK5_9ASTE</name>
<dbReference type="EMBL" id="CAMAPF010000030">
    <property type="protein sequence ID" value="CAH9076322.1"/>
    <property type="molecule type" value="Genomic_DNA"/>
</dbReference>
<dbReference type="InterPro" id="IPR044788">
    <property type="entry name" value="X8_dom_prot"/>
</dbReference>
<reference evidence="3" key="1">
    <citation type="submission" date="2022-07" db="EMBL/GenBank/DDBJ databases">
        <authorList>
            <person name="Macas J."/>
            <person name="Novak P."/>
            <person name="Neumann P."/>
        </authorList>
    </citation>
    <scope>NUCLEOTIDE SEQUENCE</scope>
</reference>
<dbReference type="PANTHER" id="PTHR31044:SF52">
    <property type="entry name" value="OS01G0631500 PROTEIN"/>
    <property type="match status" value="1"/>
</dbReference>
<dbReference type="PANTHER" id="PTHR31044">
    <property type="entry name" value="BETA-1,3 GLUCANASE"/>
    <property type="match status" value="1"/>
</dbReference>
<dbReference type="SMART" id="SM00768">
    <property type="entry name" value="X8"/>
    <property type="match status" value="1"/>
</dbReference>
<dbReference type="Proteomes" id="UP001152523">
    <property type="component" value="Unassembled WGS sequence"/>
</dbReference>
<dbReference type="GO" id="GO:0009506">
    <property type="term" value="C:plasmodesma"/>
    <property type="evidence" value="ECO:0007669"/>
    <property type="project" value="UniProtKB-ARBA"/>
</dbReference>
<keyword evidence="4" id="KW-1185">Reference proteome</keyword>
<dbReference type="AlphaFoldDB" id="A0AAV0CJK5"/>
<protein>
    <recommendedName>
        <fullName evidence="2">X8 domain-containing protein</fullName>
    </recommendedName>
</protein>
<evidence type="ECO:0000259" key="2">
    <source>
        <dbReference type="SMART" id="SM00768"/>
    </source>
</evidence>
<dbReference type="InterPro" id="IPR012946">
    <property type="entry name" value="X8"/>
</dbReference>
<evidence type="ECO:0000256" key="1">
    <source>
        <dbReference type="ARBA" id="ARBA00022729"/>
    </source>
</evidence>
<keyword evidence="1" id="KW-0732">Signal</keyword>
<proteinExistence type="predicted"/>